<protein>
    <submittedName>
        <fullName evidence="1">Uncharacterized protein</fullName>
    </submittedName>
</protein>
<evidence type="ECO:0000313" key="2">
    <source>
        <dbReference type="Proteomes" id="UP000824120"/>
    </source>
</evidence>
<dbReference type="EMBL" id="JACXVP010000002">
    <property type="protein sequence ID" value="KAG5620593.1"/>
    <property type="molecule type" value="Genomic_DNA"/>
</dbReference>
<accession>A0A9J6A7V8</accession>
<comment type="caution">
    <text evidence="1">The sequence shown here is derived from an EMBL/GenBank/DDBJ whole genome shotgun (WGS) entry which is preliminary data.</text>
</comment>
<proteinExistence type="predicted"/>
<reference evidence="1 2" key="1">
    <citation type="submission" date="2020-09" db="EMBL/GenBank/DDBJ databases">
        <title>De no assembly of potato wild relative species, Solanum commersonii.</title>
        <authorList>
            <person name="Cho K."/>
        </authorList>
    </citation>
    <scope>NUCLEOTIDE SEQUENCE [LARGE SCALE GENOMIC DNA]</scope>
    <source>
        <strain evidence="1">LZ3.2</strain>
        <tissue evidence="1">Leaf</tissue>
    </source>
</reference>
<evidence type="ECO:0000313" key="1">
    <source>
        <dbReference type="EMBL" id="KAG5620593.1"/>
    </source>
</evidence>
<keyword evidence="2" id="KW-1185">Reference proteome</keyword>
<dbReference type="AlphaFoldDB" id="A0A9J6A7V8"/>
<sequence length="88" mass="9807">MGDPPRVIKYPLTERLDFDQDPQSESSMLNKKALCSYQLEIRRATRSTSAAESVCPTLNYSGCIRLCITPAAIVRAASAFSYQFLPFV</sequence>
<dbReference type="Proteomes" id="UP000824120">
    <property type="component" value="Chromosome 2"/>
</dbReference>
<organism evidence="1 2">
    <name type="scientific">Solanum commersonii</name>
    <name type="common">Commerson's wild potato</name>
    <name type="synonym">Commerson's nightshade</name>
    <dbReference type="NCBI Taxonomy" id="4109"/>
    <lineage>
        <taxon>Eukaryota</taxon>
        <taxon>Viridiplantae</taxon>
        <taxon>Streptophyta</taxon>
        <taxon>Embryophyta</taxon>
        <taxon>Tracheophyta</taxon>
        <taxon>Spermatophyta</taxon>
        <taxon>Magnoliopsida</taxon>
        <taxon>eudicotyledons</taxon>
        <taxon>Gunneridae</taxon>
        <taxon>Pentapetalae</taxon>
        <taxon>asterids</taxon>
        <taxon>lamiids</taxon>
        <taxon>Solanales</taxon>
        <taxon>Solanaceae</taxon>
        <taxon>Solanoideae</taxon>
        <taxon>Solaneae</taxon>
        <taxon>Solanum</taxon>
    </lineage>
</organism>
<name>A0A9J6A7V8_SOLCO</name>
<gene>
    <name evidence="1" type="ORF">H5410_005811</name>
</gene>